<accession>A0ABD2XF54</accession>
<comment type="caution">
    <text evidence="2">The sequence shown here is derived from an EMBL/GenBank/DDBJ whole genome shotgun (WGS) entry which is preliminary data.</text>
</comment>
<gene>
    <name evidence="2" type="ORF">TKK_003513</name>
</gene>
<feature type="domain" description="RAP" evidence="1">
    <location>
        <begin position="549"/>
        <end position="606"/>
    </location>
</feature>
<dbReference type="InterPro" id="IPR013584">
    <property type="entry name" value="RAP"/>
</dbReference>
<sequence length="618" mass="71578">MFSRQFLRLTSNCRRFRLTVPPRIIHGISKMEISPYTTRMSSTQFNDNNYDLQCDTSNIEVPFSVKILLESDASIAIGHDIVEAMTDLTKLHKFKRIPMNQLSQQNFYKDFFSFVEENAEKLTVSESLEVMKNLVKLQVPGSSKIVYSVLKNLQEKIKDLSMIEYNILSDQMNKMTRSLLTKPLKLSMQRHFVSCLLNKTKENDSQFLAQALRYCYKNMNDKRILEIIAGQLQQLNFSTVPVSDALSIFKSFSAMQQINFSGWERILKNVINICSKNIQQIRTSDLKIILYRMSVKLQKKDRIEELYNSELCDEIVREIISRDVGFDNALDCLKYLIEIRHTSTDLLNYLSAKFYDSKYLSRKIISNETQSLLYLLNAMSAIRYKPLVWTEIFGSLKKSSKLPRMPIETLIVYSLHLAVLDCFDNKILEQILCYEHDIEPNSYINWATIKLCQILKTHPNYNGPVPSDKLIASFANMVPVKRIFIQPNLEHALGGSYYVISNVRTKLNHSIDCVVAFNNGHPIPINQNQENKNIQYLEDLKVPADSEIVAVVASHPSWYSRNKNEMIGVYSCYFETLEALSYKAVIVPEKEWKTLLDDDKDQFLLEALRTKLNKEIHC</sequence>
<dbReference type="EMBL" id="JBJJXI010000028">
    <property type="protein sequence ID" value="KAL3403846.1"/>
    <property type="molecule type" value="Genomic_DNA"/>
</dbReference>
<proteinExistence type="predicted"/>
<protein>
    <recommendedName>
        <fullName evidence="1">RAP domain-containing protein</fullName>
    </recommendedName>
</protein>
<organism evidence="2 3">
    <name type="scientific">Trichogramma kaykai</name>
    <dbReference type="NCBI Taxonomy" id="54128"/>
    <lineage>
        <taxon>Eukaryota</taxon>
        <taxon>Metazoa</taxon>
        <taxon>Ecdysozoa</taxon>
        <taxon>Arthropoda</taxon>
        <taxon>Hexapoda</taxon>
        <taxon>Insecta</taxon>
        <taxon>Pterygota</taxon>
        <taxon>Neoptera</taxon>
        <taxon>Endopterygota</taxon>
        <taxon>Hymenoptera</taxon>
        <taxon>Apocrita</taxon>
        <taxon>Proctotrupomorpha</taxon>
        <taxon>Chalcidoidea</taxon>
        <taxon>Trichogrammatidae</taxon>
        <taxon>Trichogramma</taxon>
    </lineage>
</organism>
<evidence type="ECO:0000259" key="1">
    <source>
        <dbReference type="PROSITE" id="PS51286"/>
    </source>
</evidence>
<reference evidence="2 3" key="1">
    <citation type="journal article" date="2024" name="bioRxiv">
        <title>A reference genome for Trichogramma kaykai: A tiny desert-dwelling parasitoid wasp with competing sex-ratio distorters.</title>
        <authorList>
            <person name="Culotta J."/>
            <person name="Lindsey A.R."/>
        </authorList>
    </citation>
    <scope>NUCLEOTIDE SEQUENCE [LARGE SCALE GENOMIC DNA]</scope>
    <source>
        <strain evidence="2 3">KSX58</strain>
    </source>
</reference>
<dbReference type="PROSITE" id="PS51286">
    <property type="entry name" value="RAP"/>
    <property type="match status" value="1"/>
</dbReference>
<keyword evidence="3" id="KW-1185">Reference proteome</keyword>
<evidence type="ECO:0000313" key="2">
    <source>
        <dbReference type="EMBL" id="KAL3403846.1"/>
    </source>
</evidence>
<dbReference type="AlphaFoldDB" id="A0ABD2XF54"/>
<name>A0ABD2XF54_9HYME</name>
<dbReference type="Proteomes" id="UP001627154">
    <property type="component" value="Unassembled WGS sequence"/>
</dbReference>
<evidence type="ECO:0000313" key="3">
    <source>
        <dbReference type="Proteomes" id="UP001627154"/>
    </source>
</evidence>